<organism evidence="1 2">
    <name type="scientific">Geothrix limicola</name>
    <dbReference type="NCBI Taxonomy" id="2927978"/>
    <lineage>
        <taxon>Bacteria</taxon>
        <taxon>Pseudomonadati</taxon>
        <taxon>Acidobacteriota</taxon>
        <taxon>Holophagae</taxon>
        <taxon>Holophagales</taxon>
        <taxon>Holophagaceae</taxon>
        <taxon>Geothrix</taxon>
    </lineage>
</organism>
<proteinExistence type="predicted"/>
<dbReference type="RefSeq" id="WP_285576113.1">
    <property type="nucleotide sequence ID" value="NZ_BSDE01000005.1"/>
</dbReference>
<accession>A0ABQ5QHJ0</accession>
<dbReference type="Proteomes" id="UP001165069">
    <property type="component" value="Unassembled WGS sequence"/>
</dbReference>
<name>A0ABQ5QHJ0_9BACT</name>
<reference evidence="1 2" key="1">
    <citation type="journal article" date="2023" name="Antonie Van Leeuwenhoek">
        <title>Mesoterricola silvestris gen. nov., sp. nov., Mesoterricola sediminis sp. nov., Geothrix oryzae sp. nov., Geothrix edaphica sp. nov., Geothrix rubra sp. nov., and Geothrix limicola sp. nov., six novel members of Acidobacteriota isolated from soils.</title>
        <authorList>
            <person name="Itoh H."/>
            <person name="Sugisawa Y."/>
            <person name="Mise K."/>
            <person name="Xu Z."/>
            <person name="Kuniyasu M."/>
            <person name="Ushijima N."/>
            <person name="Kawano K."/>
            <person name="Kobayashi E."/>
            <person name="Shiratori Y."/>
            <person name="Masuda Y."/>
            <person name="Senoo K."/>
        </authorList>
    </citation>
    <scope>NUCLEOTIDE SEQUENCE [LARGE SCALE GENOMIC DNA]</scope>
    <source>
        <strain evidence="1 2">Red804</strain>
    </source>
</reference>
<comment type="caution">
    <text evidence="1">The sequence shown here is derived from an EMBL/GenBank/DDBJ whole genome shotgun (WGS) entry which is preliminary data.</text>
</comment>
<sequence>MQAVVFKRAMEIEKFEVKDRFEFEDRFLAALMPPRPCREYTEPHPSPSGIRVFRHPVNQALQARPYLEFVKHIQNETHFHVMQEGRSTGLTVVLAEAPSRD</sequence>
<evidence type="ECO:0000313" key="1">
    <source>
        <dbReference type="EMBL" id="GLH74153.1"/>
    </source>
</evidence>
<dbReference type="EMBL" id="BSDE01000005">
    <property type="protein sequence ID" value="GLH74153.1"/>
    <property type="molecule type" value="Genomic_DNA"/>
</dbReference>
<evidence type="ECO:0000313" key="2">
    <source>
        <dbReference type="Proteomes" id="UP001165069"/>
    </source>
</evidence>
<gene>
    <name evidence="1" type="ORF">GETHLI_26550</name>
</gene>
<keyword evidence="2" id="KW-1185">Reference proteome</keyword>
<protein>
    <submittedName>
        <fullName evidence="1">Uncharacterized protein</fullName>
    </submittedName>
</protein>